<reference evidence="2" key="1">
    <citation type="journal article" date="2021" name="Proc. Natl. Acad. Sci. U.S.A.">
        <title>A Catalog of Tens of Thousands of Viruses from Human Metagenomes Reveals Hidden Associations with Chronic Diseases.</title>
        <authorList>
            <person name="Tisza M.J."/>
            <person name="Buck C.B."/>
        </authorList>
    </citation>
    <scope>NUCLEOTIDE SEQUENCE</scope>
    <source>
        <strain evidence="2">CtIbU14</strain>
    </source>
</reference>
<name>A0A8S5NS21_9CAUD</name>
<sequence length="35" mass="4259">MFEFLERVLMIYGAILMIIDIIKLVKYIIRRCKGR</sequence>
<feature type="transmembrane region" description="Helical" evidence="1">
    <location>
        <begin position="12"/>
        <end position="29"/>
    </location>
</feature>
<dbReference type="EMBL" id="BK015243">
    <property type="protein sequence ID" value="DAD97526.1"/>
    <property type="molecule type" value="Genomic_DNA"/>
</dbReference>
<proteinExistence type="predicted"/>
<organism evidence="2">
    <name type="scientific">Caudovirales sp. ctIbU14</name>
    <dbReference type="NCBI Taxonomy" id="2825761"/>
    <lineage>
        <taxon>Viruses</taxon>
        <taxon>Duplodnaviria</taxon>
        <taxon>Heunggongvirae</taxon>
        <taxon>Uroviricota</taxon>
        <taxon>Caudoviricetes</taxon>
    </lineage>
</organism>
<evidence type="ECO:0000313" key="2">
    <source>
        <dbReference type="EMBL" id="DAD97526.1"/>
    </source>
</evidence>
<keyword evidence="1" id="KW-0812">Transmembrane</keyword>
<evidence type="ECO:0000256" key="1">
    <source>
        <dbReference type="SAM" id="Phobius"/>
    </source>
</evidence>
<accession>A0A8S5NS21</accession>
<keyword evidence="1" id="KW-1133">Transmembrane helix</keyword>
<keyword evidence="1" id="KW-0472">Membrane</keyword>
<protein>
    <submittedName>
        <fullName evidence="2">DVL family</fullName>
    </submittedName>
</protein>